<name>A0ABW9JAR9_9SPHI</name>
<protein>
    <submittedName>
        <fullName evidence="2">T9SS type A sorting domain-containing protein</fullName>
    </submittedName>
</protein>
<dbReference type="RefSeq" id="WP_138724677.1">
    <property type="nucleotide sequence ID" value="NZ_SSHJ02000009.1"/>
</dbReference>
<keyword evidence="3" id="KW-1185">Reference proteome</keyword>
<proteinExistence type="predicted"/>
<evidence type="ECO:0000259" key="1">
    <source>
        <dbReference type="Pfam" id="PF18962"/>
    </source>
</evidence>
<dbReference type="InterPro" id="IPR013783">
    <property type="entry name" value="Ig-like_fold"/>
</dbReference>
<dbReference type="NCBIfam" id="TIGR04183">
    <property type="entry name" value="Por_Secre_tail"/>
    <property type="match status" value="1"/>
</dbReference>
<comment type="caution">
    <text evidence="2">The sequence shown here is derived from an EMBL/GenBank/DDBJ whole genome shotgun (WGS) entry which is preliminary data.</text>
</comment>
<dbReference type="Proteomes" id="UP001517247">
    <property type="component" value="Unassembled WGS sequence"/>
</dbReference>
<gene>
    <name evidence="2" type="ORF">E6A44_018650</name>
</gene>
<feature type="domain" description="Secretion system C-terminal sorting" evidence="1">
    <location>
        <begin position="258"/>
        <end position="328"/>
    </location>
</feature>
<sequence>MRKKVLLSIGIGLVCTHIYGQQLEIANNATLELANGVSFYANGLTLKPSALVAFSGLSILPKAGLSNQTLGTAHIARVYELGANAPAFTGDITIQYLDSELDGLAESSLQLAVYNNNLWQYATTSVSDSDNNFITATLNNVVLGELTLGPASTLPLKWGTLTAKRQNMVVKLAWQTENEQNVDYFMVERSSNGQHWQGVGSRIAAQNLMGTNFYEQLDRPNTIQRLYYRIKQYDTDGKESTSALAVVNGTASEDIFSIYPNPSRNYFTLKGIAESDVKEVELYDLNGRTLKKWGSYLSSYDINGMAGGLHFVKLTRTDGATVTIKLLIEK</sequence>
<dbReference type="Pfam" id="PF18962">
    <property type="entry name" value="Por_Secre_tail"/>
    <property type="match status" value="1"/>
</dbReference>
<dbReference type="Gene3D" id="2.60.40.10">
    <property type="entry name" value="Immunoglobulins"/>
    <property type="match status" value="1"/>
</dbReference>
<accession>A0ABW9JAR9</accession>
<evidence type="ECO:0000313" key="3">
    <source>
        <dbReference type="Proteomes" id="UP001517247"/>
    </source>
</evidence>
<evidence type="ECO:0000313" key="2">
    <source>
        <dbReference type="EMBL" id="MFN0257611.1"/>
    </source>
</evidence>
<organism evidence="2 3">
    <name type="scientific">Pedobacter ureilyticus</name>
    <dbReference type="NCBI Taxonomy" id="1393051"/>
    <lineage>
        <taxon>Bacteria</taxon>
        <taxon>Pseudomonadati</taxon>
        <taxon>Bacteroidota</taxon>
        <taxon>Sphingobacteriia</taxon>
        <taxon>Sphingobacteriales</taxon>
        <taxon>Sphingobacteriaceae</taxon>
        <taxon>Pedobacter</taxon>
    </lineage>
</organism>
<dbReference type="EMBL" id="SSHJ02000009">
    <property type="protein sequence ID" value="MFN0257611.1"/>
    <property type="molecule type" value="Genomic_DNA"/>
</dbReference>
<dbReference type="InterPro" id="IPR026444">
    <property type="entry name" value="Secre_tail"/>
</dbReference>
<reference evidence="2 3" key="1">
    <citation type="submission" date="2024-12" db="EMBL/GenBank/DDBJ databases">
        <authorList>
            <person name="Hu S."/>
        </authorList>
    </citation>
    <scope>NUCLEOTIDE SEQUENCE [LARGE SCALE GENOMIC DNA]</scope>
    <source>
        <strain evidence="2 3">THG-T11</strain>
    </source>
</reference>